<proteinExistence type="predicted"/>
<dbReference type="AlphaFoldDB" id="A0ABD1IKA9"/>
<reference evidence="1 2" key="1">
    <citation type="submission" date="2024-06" db="EMBL/GenBank/DDBJ databases">
        <title>A chromosome level genome sequence of Diviner's sage (Salvia divinorum).</title>
        <authorList>
            <person name="Ford S.A."/>
            <person name="Ro D.-K."/>
            <person name="Ness R.W."/>
            <person name="Phillips M.A."/>
        </authorList>
    </citation>
    <scope>NUCLEOTIDE SEQUENCE [LARGE SCALE GENOMIC DNA]</scope>
    <source>
        <strain evidence="1">SAF-2024a</strain>
        <tissue evidence="1">Leaf</tissue>
    </source>
</reference>
<gene>
    <name evidence="1" type="ORF">AAHA92_03593</name>
</gene>
<organism evidence="1 2">
    <name type="scientific">Salvia divinorum</name>
    <name type="common">Maria pastora</name>
    <name type="synonym">Diviner's sage</name>
    <dbReference type="NCBI Taxonomy" id="28513"/>
    <lineage>
        <taxon>Eukaryota</taxon>
        <taxon>Viridiplantae</taxon>
        <taxon>Streptophyta</taxon>
        <taxon>Embryophyta</taxon>
        <taxon>Tracheophyta</taxon>
        <taxon>Spermatophyta</taxon>
        <taxon>Magnoliopsida</taxon>
        <taxon>eudicotyledons</taxon>
        <taxon>Gunneridae</taxon>
        <taxon>Pentapetalae</taxon>
        <taxon>asterids</taxon>
        <taxon>lamiids</taxon>
        <taxon>Lamiales</taxon>
        <taxon>Lamiaceae</taxon>
        <taxon>Nepetoideae</taxon>
        <taxon>Mentheae</taxon>
        <taxon>Salviinae</taxon>
        <taxon>Salvia</taxon>
        <taxon>Salvia subgen. Calosphace</taxon>
    </lineage>
</organism>
<comment type="caution">
    <text evidence="1">The sequence shown here is derived from an EMBL/GenBank/DDBJ whole genome shotgun (WGS) entry which is preliminary data.</text>
</comment>
<protein>
    <submittedName>
        <fullName evidence="1">GDSL esterase/lipase</fullName>
    </submittedName>
</protein>
<dbReference type="Proteomes" id="UP001567538">
    <property type="component" value="Unassembled WGS sequence"/>
</dbReference>
<keyword evidence="2" id="KW-1185">Reference proteome</keyword>
<evidence type="ECO:0000313" key="2">
    <source>
        <dbReference type="Proteomes" id="UP001567538"/>
    </source>
</evidence>
<evidence type="ECO:0000313" key="1">
    <source>
        <dbReference type="EMBL" id="KAL1568194.1"/>
    </source>
</evidence>
<accession>A0ABD1IKA9</accession>
<dbReference type="EMBL" id="JBEAFC010000002">
    <property type="protein sequence ID" value="KAL1568194.1"/>
    <property type="molecule type" value="Genomic_DNA"/>
</dbReference>
<name>A0ABD1IKA9_SALDI</name>
<sequence length="79" mass="9087">MVQYIKEKNCRIVPQNACCAHNYTRIDLDGRQEYARLMYGDKDSKVPDSTNEVAGTYGEQCLDAAKDARNQWLTEKILE</sequence>